<evidence type="ECO:0000256" key="1">
    <source>
        <dbReference type="SAM" id="MobiDB-lite"/>
    </source>
</evidence>
<evidence type="ECO:0000313" key="2">
    <source>
        <dbReference type="EMBL" id="QJA70994.1"/>
    </source>
</evidence>
<proteinExistence type="predicted"/>
<organism evidence="2">
    <name type="scientific">viral metagenome</name>
    <dbReference type="NCBI Taxonomy" id="1070528"/>
    <lineage>
        <taxon>unclassified sequences</taxon>
        <taxon>metagenomes</taxon>
        <taxon>organismal metagenomes</taxon>
    </lineage>
</organism>
<dbReference type="AlphaFoldDB" id="A0A6M3JLJ1"/>
<evidence type="ECO:0000313" key="3">
    <source>
        <dbReference type="EMBL" id="QJA92799.1"/>
    </source>
</evidence>
<accession>A0A6M3JLJ1</accession>
<sequence length="97" mass="10747">MRYVRKDGATNMSRTRTTGNGTCRKCGGRTVLLRAGTPRQKGVGTHLALCFECHNKEEDSRDAALCIVDPGRARKWCGDEAYPGIEDEFAAVLEDER</sequence>
<reference evidence="2" key="1">
    <citation type="submission" date="2020-03" db="EMBL/GenBank/DDBJ databases">
        <title>The deep terrestrial virosphere.</title>
        <authorList>
            <person name="Holmfeldt K."/>
            <person name="Nilsson E."/>
            <person name="Simone D."/>
            <person name="Lopez-Fernandez M."/>
            <person name="Wu X."/>
            <person name="de Brujin I."/>
            <person name="Lundin D."/>
            <person name="Andersson A."/>
            <person name="Bertilsson S."/>
            <person name="Dopson M."/>
        </authorList>
    </citation>
    <scope>NUCLEOTIDE SEQUENCE</scope>
    <source>
        <strain evidence="2">MM415A03426</strain>
        <strain evidence="3">MM415B04466</strain>
    </source>
</reference>
<dbReference type="EMBL" id="MT141838">
    <property type="protein sequence ID" value="QJA70994.1"/>
    <property type="molecule type" value="Genomic_DNA"/>
</dbReference>
<feature type="region of interest" description="Disordered" evidence="1">
    <location>
        <begin position="1"/>
        <end position="21"/>
    </location>
</feature>
<protein>
    <submittedName>
        <fullName evidence="2">Uncharacterized protein</fullName>
    </submittedName>
</protein>
<gene>
    <name evidence="2" type="ORF">MM415A03426_0009</name>
    <name evidence="3" type="ORF">MM415B04466_0007</name>
</gene>
<name>A0A6M3JLJ1_9ZZZZ</name>
<dbReference type="EMBL" id="MT143097">
    <property type="protein sequence ID" value="QJA92799.1"/>
    <property type="molecule type" value="Genomic_DNA"/>
</dbReference>
<feature type="compositionally biased region" description="Polar residues" evidence="1">
    <location>
        <begin position="10"/>
        <end position="21"/>
    </location>
</feature>